<organism evidence="3 4">
    <name type="scientific">Anaerohalosphaera lusitana</name>
    <dbReference type="NCBI Taxonomy" id="1936003"/>
    <lineage>
        <taxon>Bacteria</taxon>
        <taxon>Pseudomonadati</taxon>
        <taxon>Planctomycetota</taxon>
        <taxon>Phycisphaerae</taxon>
        <taxon>Sedimentisphaerales</taxon>
        <taxon>Anaerohalosphaeraceae</taxon>
        <taxon>Anaerohalosphaera</taxon>
    </lineage>
</organism>
<dbReference type="EMBL" id="CP019791">
    <property type="protein sequence ID" value="AQT68374.1"/>
    <property type="molecule type" value="Genomic_DNA"/>
</dbReference>
<dbReference type="GO" id="GO:0015628">
    <property type="term" value="P:protein secretion by the type II secretion system"/>
    <property type="evidence" value="ECO:0007669"/>
    <property type="project" value="InterPro"/>
</dbReference>
<dbReference type="Pfam" id="PF07963">
    <property type="entry name" value="N_methyl"/>
    <property type="match status" value="1"/>
</dbReference>
<dbReference type="SUPFAM" id="SSF54523">
    <property type="entry name" value="Pili subunits"/>
    <property type="match status" value="1"/>
</dbReference>
<dbReference type="PROSITE" id="PS00409">
    <property type="entry name" value="PROKAR_NTER_METHYL"/>
    <property type="match status" value="1"/>
</dbReference>
<evidence type="ECO:0000313" key="4">
    <source>
        <dbReference type="Proteomes" id="UP000189674"/>
    </source>
</evidence>
<dbReference type="GO" id="GO:0015627">
    <property type="term" value="C:type II protein secretion system complex"/>
    <property type="evidence" value="ECO:0007669"/>
    <property type="project" value="InterPro"/>
</dbReference>
<dbReference type="Proteomes" id="UP000189674">
    <property type="component" value="Chromosome"/>
</dbReference>
<sequence length="322" mass="36002">MKKKGFTLIELLVVIAIIAMLMAILMPALGKVKRMAERIVCGSNLRGLGNAVAVYASDYDDEYPVHHFDADNTWRHKRSSWQLPDRTPERNDAAVAVSSSLYLLVKEADVDTKVFVCKSADEQAFEGETPQVRAEGVDLIEVWDFGDTPYDNLSYSYQLPYAPSGGRARPVSGSSDPSMAVMADKNPWTDSTLTVDGDVTSEDYMSKTFSWANSASNVEDLESLPKWVEALSNSGNHQREGQNVLFNDMHVTFHKRADVGVNQDNIWMKYRTNETTEWAKRVGEQSAQPVLNNFDKFLPHDREDNVLVSDENPANNDVIASQ</sequence>
<protein>
    <submittedName>
        <fullName evidence="3">Putative major pilin subunit</fullName>
    </submittedName>
</protein>
<gene>
    <name evidence="3" type="ORF">STSP2_01534</name>
</gene>
<dbReference type="InterPro" id="IPR012902">
    <property type="entry name" value="N_methyl_site"/>
</dbReference>
<keyword evidence="2" id="KW-1133">Transmembrane helix</keyword>
<evidence type="ECO:0000256" key="1">
    <source>
        <dbReference type="ARBA" id="ARBA00022481"/>
    </source>
</evidence>
<feature type="transmembrane region" description="Helical" evidence="2">
    <location>
        <begin position="6"/>
        <end position="29"/>
    </location>
</feature>
<keyword evidence="2" id="KW-0472">Membrane</keyword>
<dbReference type="AlphaFoldDB" id="A0A1U9NKX5"/>
<evidence type="ECO:0000256" key="2">
    <source>
        <dbReference type="SAM" id="Phobius"/>
    </source>
</evidence>
<name>A0A1U9NKX5_9BACT</name>
<dbReference type="PRINTS" id="PR00813">
    <property type="entry name" value="BCTERIALGSPG"/>
</dbReference>
<keyword evidence="2" id="KW-0812">Transmembrane</keyword>
<dbReference type="Gene3D" id="3.30.700.10">
    <property type="entry name" value="Glycoprotein, Type 4 Pilin"/>
    <property type="match status" value="1"/>
</dbReference>
<dbReference type="STRING" id="1936003.STSP2_01534"/>
<dbReference type="InterPro" id="IPR045584">
    <property type="entry name" value="Pilin-like"/>
</dbReference>
<dbReference type="KEGG" id="alus:STSP2_01534"/>
<keyword evidence="4" id="KW-1185">Reference proteome</keyword>
<evidence type="ECO:0000313" key="3">
    <source>
        <dbReference type="EMBL" id="AQT68374.1"/>
    </source>
</evidence>
<dbReference type="RefSeq" id="WP_146661320.1">
    <property type="nucleotide sequence ID" value="NZ_CP019791.1"/>
</dbReference>
<dbReference type="InterPro" id="IPR000983">
    <property type="entry name" value="Bac_GSPG_pilin"/>
</dbReference>
<dbReference type="NCBIfam" id="TIGR02532">
    <property type="entry name" value="IV_pilin_GFxxxE"/>
    <property type="match status" value="1"/>
</dbReference>
<accession>A0A1U9NKX5</accession>
<reference evidence="4" key="1">
    <citation type="submission" date="2017-02" db="EMBL/GenBank/DDBJ databases">
        <title>Comparative genomics and description of representatives of a novel lineage of planctomycetes thriving in anoxic sediments.</title>
        <authorList>
            <person name="Spring S."/>
            <person name="Bunk B."/>
            <person name="Sproer C."/>
        </authorList>
    </citation>
    <scope>NUCLEOTIDE SEQUENCE [LARGE SCALE GENOMIC DNA]</scope>
    <source>
        <strain evidence="4">ST-NAGAB-D1</strain>
    </source>
</reference>
<proteinExistence type="predicted"/>
<dbReference type="PANTHER" id="PTHR30093">
    <property type="entry name" value="GENERAL SECRETION PATHWAY PROTEIN G"/>
    <property type="match status" value="1"/>
</dbReference>
<dbReference type="OrthoDB" id="268217at2"/>
<keyword evidence="1" id="KW-0488">Methylation</keyword>